<evidence type="ECO:0000313" key="4">
    <source>
        <dbReference type="Proteomes" id="UP001231166"/>
    </source>
</evidence>
<dbReference type="RefSeq" id="WP_269593050.1">
    <property type="nucleotide sequence ID" value="NZ_CP130954.1"/>
</dbReference>
<dbReference type="EMBL" id="CP130954">
    <property type="protein sequence ID" value="WLF51275.1"/>
    <property type="molecule type" value="Genomic_DNA"/>
</dbReference>
<evidence type="ECO:0000313" key="3">
    <source>
        <dbReference type="Proteomes" id="UP001066327"/>
    </source>
</evidence>
<gene>
    <name evidence="1" type="ORF">O4328_43700</name>
    <name evidence="2" type="ORF">Q5707_38590</name>
</gene>
<evidence type="ECO:0000313" key="2">
    <source>
        <dbReference type="EMBL" id="WLF51275.1"/>
    </source>
</evidence>
<keyword evidence="2" id="KW-0614">Plasmid</keyword>
<dbReference type="EMBL" id="JAPWIS010000049">
    <property type="protein sequence ID" value="MCZ4590446.1"/>
    <property type="molecule type" value="Genomic_DNA"/>
</dbReference>
<dbReference type="Proteomes" id="UP001066327">
    <property type="component" value="Unassembled WGS sequence"/>
</dbReference>
<name>A0AAX3YQ25_RHOOP</name>
<reference evidence="1" key="1">
    <citation type="submission" date="2022-12" db="EMBL/GenBank/DDBJ databases">
        <authorList>
            <person name="Krivoruchko A.V."/>
            <person name="Elkin A."/>
        </authorList>
    </citation>
    <scope>NUCLEOTIDE SEQUENCE</scope>
    <source>
        <strain evidence="1">IEGM 249</strain>
    </source>
</reference>
<accession>A0AAX3YQ25</accession>
<reference evidence="2" key="2">
    <citation type="submission" date="2023-07" db="EMBL/GenBank/DDBJ databases">
        <title>Genomic analysis of Rhodococcus opacus VOC-14 with glycol ethers degradation activity.</title>
        <authorList>
            <person name="Narkevich D.A."/>
            <person name="Hlushen A.M."/>
            <person name="Akhremchuk A.E."/>
            <person name="Sikolenko M.A."/>
            <person name="Valentovich L.N."/>
        </authorList>
    </citation>
    <scope>NUCLEOTIDE SEQUENCE</scope>
    <source>
        <strain evidence="2">VOC-14</strain>
        <plasmid evidence="2">pRho-VOC14-C342</plasmid>
    </source>
</reference>
<protein>
    <submittedName>
        <fullName evidence="2">Uncharacterized protein</fullName>
    </submittedName>
</protein>
<sequence>MTAHAPESLPGRVVDRDNQGWFSTSDTSGNWVYSPGWSSPTCDYETLQATRSPLRPVLPVTSEDEHRIAELLASSGRQAIATLAAALEVVHYRARRERGWLDRPAESADYAKATLIAGRPGSWESSLLIDVILFGNGLNLPIEGLDVEQRRAAGPNRRVSTPNRDQLAEVFQRWVSDPQRYTEVAETLASIVSDFCDSHHGADGWRAVADQWLQPTSLDRDGFTVTYRLFYSRSQFYNDPGL</sequence>
<evidence type="ECO:0000313" key="1">
    <source>
        <dbReference type="EMBL" id="MCZ4590446.1"/>
    </source>
</evidence>
<proteinExistence type="predicted"/>
<geneLocation type="plasmid" evidence="2 4">
    <name>pRho-VOC14-C342</name>
</geneLocation>
<keyword evidence="3" id="KW-1185">Reference proteome</keyword>
<dbReference type="Proteomes" id="UP001231166">
    <property type="component" value="Plasmid pRho-VOC14-C342"/>
</dbReference>
<organism evidence="2 4">
    <name type="scientific">Rhodococcus opacus</name>
    <name type="common">Nocardia opaca</name>
    <dbReference type="NCBI Taxonomy" id="37919"/>
    <lineage>
        <taxon>Bacteria</taxon>
        <taxon>Bacillati</taxon>
        <taxon>Actinomycetota</taxon>
        <taxon>Actinomycetes</taxon>
        <taxon>Mycobacteriales</taxon>
        <taxon>Nocardiaceae</taxon>
        <taxon>Rhodococcus</taxon>
    </lineage>
</organism>
<dbReference type="AlphaFoldDB" id="A0AAX3YQ25"/>